<keyword evidence="4 7" id="KW-0630">Potassium</keyword>
<feature type="transmembrane region" description="Helical" evidence="9">
    <location>
        <begin position="141"/>
        <end position="163"/>
    </location>
</feature>
<proteinExistence type="inferred from homology"/>
<protein>
    <recommendedName>
        <fullName evidence="11">Inward rectifier potassium channel C-terminal domain-containing protein</fullName>
    </recommendedName>
</protein>
<evidence type="ECO:0000256" key="6">
    <source>
        <dbReference type="ARBA" id="ARBA00023303"/>
    </source>
</evidence>
<organism evidence="10">
    <name type="scientific">Trypanosoma vivax (strain Y486)</name>
    <dbReference type="NCBI Taxonomy" id="1055687"/>
    <lineage>
        <taxon>Eukaryota</taxon>
        <taxon>Discoba</taxon>
        <taxon>Euglenozoa</taxon>
        <taxon>Kinetoplastea</taxon>
        <taxon>Metakinetoplastina</taxon>
        <taxon>Trypanosomatida</taxon>
        <taxon>Trypanosomatidae</taxon>
        <taxon>Trypanosoma</taxon>
        <taxon>Duttonella</taxon>
    </lineage>
</organism>
<keyword evidence="6 7" id="KW-0407">Ion channel</keyword>
<sequence>LTPVRRRSSPNPRLIFSSSVEKASGTHGHSVRVLNEDGSLVFRDVGVRQHDFAVLSIFYTLRAQSWITLILYTLLLYLAIVFVFSAGYLGWAYVCGAQEGVSWVSAMYFTVVSLAANGGYAGEHSDTMLQSDHLCFAGRTVAVIVLSFLNIIVVGLVAALVVGKAAYGEGLGRRIVFSDFCSLNTTHAEGGSVQWQLVFRVANSNRQKPLASGKLRLFVVMVEEMHSALGHEQGTMSAQQQCKSARQQPYRRQHFRQDAPVYCYTGDHESEQHAQTPLLRGAEHLWNSGLKECSFGNETKQLQSGGRGRPHFQMRDLYEMECKDASLCSKRTDTTVMGVESSAPIVEATGECLVGRDMGTTNVEVLPANDVLRDGAGGESPSVFVSRASYRGNSPPSSKSEISASTDSKDATHEGHPRTVLTGGTGDFEQVRICVKELQWTCNEEKHVDGGNGELLLWFPVTIVHTIDVHSPLYKLMDFHCTSSEFLINPQSQLPCSNQTAEGPNLGAPSGAFGPNRPSFQLVATLDAVDVESGAPITAKRTYNTSDIVKFYRFSNKMMRVPCGESEVLVDYHYFNEMLPT</sequence>
<dbReference type="GO" id="GO:0046872">
    <property type="term" value="F:metal ion binding"/>
    <property type="evidence" value="ECO:0007669"/>
    <property type="project" value="InterPro"/>
</dbReference>
<dbReference type="InterPro" id="IPR013518">
    <property type="entry name" value="K_chnl_inward-rec_Kir_cyto"/>
</dbReference>
<evidence type="ECO:0000256" key="3">
    <source>
        <dbReference type="ARBA" id="ARBA00022882"/>
    </source>
</evidence>
<name>G0U8D4_TRYVY</name>
<feature type="compositionally biased region" description="Low complexity" evidence="8">
    <location>
        <begin position="394"/>
        <end position="405"/>
    </location>
</feature>
<evidence type="ECO:0000256" key="7">
    <source>
        <dbReference type="RuleBase" id="RU003822"/>
    </source>
</evidence>
<gene>
    <name evidence="10" type="ORF">TVY486_1113420</name>
</gene>
<dbReference type="AlphaFoldDB" id="G0U8D4"/>
<feature type="transmembrane region" description="Helical" evidence="9">
    <location>
        <begin position="100"/>
        <end position="120"/>
    </location>
</feature>
<dbReference type="GO" id="GO:0034765">
    <property type="term" value="P:regulation of monoatomic ion transmembrane transport"/>
    <property type="evidence" value="ECO:0007669"/>
    <property type="project" value="TreeGrafter"/>
</dbReference>
<dbReference type="GO" id="GO:0034702">
    <property type="term" value="C:monoatomic ion channel complex"/>
    <property type="evidence" value="ECO:0007669"/>
    <property type="project" value="UniProtKB-KW"/>
</dbReference>
<comment type="subcellular location">
    <subcellularLocation>
        <location evidence="7">Membrane</location>
        <topology evidence="7">Multi-pass membrane protein</topology>
    </subcellularLocation>
</comment>
<dbReference type="Gene3D" id="2.60.40.1400">
    <property type="entry name" value="G protein-activated inward rectifier potassium channel 1"/>
    <property type="match status" value="1"/>
</dbReference>
<keyword evidence="3 7" id="KW-0851">Voltage-gated channel</keyword>
<dbReference type="GO" id="GO:0005242">
    <property type="term" value="F:inward rectifier potassium channel activity"/>
    <property type="evidence" value="ECO:0007669"/>
    <property type="project" value="InterPro"/>
</dbReference>
<dbReference type="InterPro" id="IPR016449">
    <property type="entry name" value="K_chnl_inward-rec_Kir"/>
</dbReference>
<keyword evidence="9" id="KW-1133">Transmembrane helix</keyword>
<feature type="compositionally biased region" description="Basic and acidic residues" evidence="8">
    <location>
        <begin position="407"/>
        <end position="417"/>
    </location>
</feature>
<evidence type="ECO:0000256" key="5">
    <source>
        <dbReference type="ARBA" id="ARBA00023065"/>
    </source>
</evidence>
<evidence type="ECO:0000256" key="2">
    <source>
        <dbReference type="ARBA" id="ARBA00022538"/>
    </source>
</evidence>
<keyword evidence="9" id="KW-0472">Membrane</keyword>
<dbReference type="PANTHER" id="PTHR11767:SF102">
    <property type="entry name" value="INWARDLY RECTIFYING POTASSIUM CHANNEL 1, ISOFORM F"/>
    <property type="match status" value="1"/>
</dbReference>
<evidence type="ECO:0000256" key="8">
    <source>
        <dbReference type="SAM" id="MobiDB-lite"/>
    </source>
</evidence>
<dbReference type="InterPro" id="IPR006146">
    <property type="entry name" value="5'-Nucleotdase_CS"/>
</dbReference>
<evidence type="ECO:0000256" key="4">
    <source>
        <dbReference type="ARBA" id="ARBA00022958"/>
    </source>
</evidence>
<keyword evidence="5 7" id="KW-0406">Ion transport</keyword>
<evidence type="ECO:0008006" key="11">
    <source>
        <dbReference type="Google" id="ProtNLM"/>
    </source>
</evidence>
<feature type="transmembrane region" description="Helical" evidence="9">
    <location>
        <begin position="69"/>
        <end position="94"/>
    </location>
</feature>
<dbReference type="GO" id="GO:0005886">
    <property type="term" value="C:plasma membrane"/>
    <property type="evidence" value="ECO:0007669"/>
    <property type="project" value="TreeGrafter"/>
</dbReference>
<keyword evidence="7 9" id="KW-0812">Transmembrane</keyword>
<comment type="similarity">
    <text evidence="7">Belongs to the inward rectifier-type potassium channel (TC 1.A.2.1) family.</text>
</comment>
<dbReference type="VEuPathDB" id="TriTrypDB:TvY486_1113420"/>
<dbReference type="EMBL" id="HE573027">
    <property type="protein sequence ID" value="CCC53858.1"/>
    <property type="molecule type" value="Genomic_DNA"/>
</dbReference>
<evidence type="ECO:0000313" key="10">
    <source>
        <dbReference type="EMBL" id="CCC53858.1"/>
    </source>
</evidence>
<reference evidence="10" key="1">
    <citation type="journal article" date="2012" name="Proc. Natl. Acad. Sci. U.S.A.">
        <title>Antigenic diversity is generated by distinct evolutionary mechanisms in African trypanosome species.</title>
        <authorList>
            <person name="Jackson A.P."/>
            <person name="Berry A."/>
            <person name="Aslett M."/>
            <person name="Allison H.C."/>
            <person name="Burton P."/>
            <person name="Vavrova-Anderson J."/>
            <person name="Brown R."/>
            <person name="Browne H."/>
            <person name="Corton N."/>
            <person name="Hauser H."/>
            <person name="Gamble J."/>
            <person name="Gilderthorp R."/>
            <person name="Marcello L."/>
            <person name="McQuillan J."/>
            <person name="Otto T.D."/>
            <person name="Quail M.A."/>
            <person name="Sanders M.J."/>
            <person name="van Tonder A."/>
            <person name="Ginger M.L."/>
            <person name="Field M.C."/>
            <person name="Barry J.D."/>
            <person name="Hertz-Fowler C."/>
            <person name="Berriman M."/>
        </authorList>
    </citation>
    <scope>NUCLEOTIDE SEQUENCE</scope>
    <source>
        <strain evidence="10">Y486</strain>
    </source>
</reference>
<dbReference type="GO" id="GO:0016788">
    <property type="term" value="F:hydrolase activity, acting on ester bonds"/>
    <property type="evidence" value="ECO:0007669"/>
    <property type="project" value="InterPro"/>
</dbReference>
<evidence type="ECO:0000256" key="1">
    <source>
        <dbReference type="ARBA" id="ARBA00022448"/>
    </source>
</evidence>
<feature type="non-terminal residue" evidence="10">
    <location>
        <position position="1"/>
    </location>
</feature>
<evidence type="ECO:0000256" key="9">
    <source>
        <dbReference type="SAM" id="Phobius"/>
    </source>
</evidence>
<feature type="region of interest" description="Disordered" evidence="8">
    <location>
        <begin position="386"/>
        <end position="424"/>
    </location>
</feature>
<dbReference type="PROSITE" id="PS00785">
    <property type="entry name" value="5_NUCLEOTIDASE_1"/>
    <property type="match status" value="1"/>
</dbReference>
<keyword evidence="2 7" id="KW-0633">Potassium transport</keyword>
<dbReference type="SUPFAM" id="SSF81296">
    <property type="entry name" value="E set domains"/>
    <property type="match status" value="1"/>
</dbReference>
<accession>G0U8D4</accession>
<dbReference type="PANTHER" id="PTHR11767">
    <property type="entry name" value="INWARD RECTIFIER POTASSIUM CHANNEL"/>
    <property type="match status" value="1"/>
</dbReference>
<dbReference type="InterPro" id="IPR014756">
    <property type="entry name" value="Ig_E-set"/>
</dbReference>
<keyword evidence="1 7" id="KW-0813">Transport</keyword>
<dbReference type="GO" id="GO:1990573">
    <property type="term" value="P:potassium ion import across plasma membrane"/>
    <property type="evidence" value="ECO:0007669"/>
    <property type="project" value="TreeGrafter"/>
</dbReference>
<dbReference type="GO" id="GO:0000166">
    <property type="term" value="F:nucleotide binding"/>
    <property type="evidence" value="ECO:0007669"/>
    <property type="project" value="InterPro"/>
</dbReference>